<proteinExistence type="predicted"/>
<evidence type="ECO:0000256" key="1">
    <source>
        <dbReference type="SAM" id="MobiDB-lite"/>
    </source>
</evidence>
<name>A0A4Y7Q6A5_9AGAM</name>
<protein>
    <submittedName>
        <fullName evidence="2">Uncharacterized protein</fullName>
    </submittedName>
</protein>
<dbReference type="VEuPathDB" id="FungiDB:BD410DRAFT_189818"/>
<evidence type="ECO:0000313" key="3">
    <source>
        <dbReference type="Proteomes" id="UP000294933"/>
    </source>
</evidence>
<feature type="region of interest" description="Disordered" evidence="1">
    <location>
        <begin position="249"/>
        <end position="285"/>
    </location>
</feature>
<reference evidence="2 3" key="1">
    <citation type="submission" date="2018-06" db="EMBL/GenBank/DDBJ databases">
        <title>A transcriptomic atlas of mushroom development highlights an independent origin of complex multicellularity.</title>
        <authorList>
            <consortium name="DOE Joint Genome Institute"/>
            <person name="Krizsan K."/>
            <person name="Almasi E."/>
            <person name="Merenyi Z."/>
            <person name="Sahu N."/>
            <person name="Viragh M."/>
            <person name="Koszo T."/>
            <person name="Mondo S."/>
            <person name="Kiss B."/>
            <person name="Balint B."/>
            <person name="Kues U."/>
            <person name="Barry K."/>
            <person name="Hegedus J.C."/>
            <person name="Henrissat B."/>
            <person name="Johnson J."/>
            <person name="Lipzen A."/>
            <person name="Ohm R."/>
            <person name="Nagy I."/>
            <person name="Pangilinan J."/>
            <person name="Yan J."/>
            <person name="Xiong Y."/>
            <person name="Grigoriev I.V."/>
            <person name="Hibbett D.S."/>
            <person name="Nagy L.G."/>
        </authorList>
    </citation>
    <scope>NUCLEOTIDE SEQUENCE [LARGE SCALE GENOMIC DNA]</scope>
    <source>
        <strain evidence="2 3">SZMC22713</strain>
    </source>
</reference>
<feature type="compositionally biased region" description="Polar residues" evidence="1">
    <location>
        <begin position="168"/>
        <end position="181"/>
    </location>
</feature>
<dbReference type="AlphaFoldDB" id="A0A4Y7Q6A5"/>
<dbReference type="EMBL" id="ML170172">
    <property type="protein sequence ID" value="TDL23104.1"/>
    <property type="molecule type" value="Genomic_DNA"/>
</dbReference>
<accession>A0A4Y7Q6A5</accession>
<evidence type="ECO:0000313" key="2">
    <source>
        <dbReference type="EMBL" id="TDL23104.1"/>
    </source>
</evidence>
<sequence length="405" mass="43813">MEAISEPGAPATPVERKKLCPENQELLQKWMEDILSRPTKPSADERKEIWGKILKRDPWYKLRSIEGRIHRGWSKTTRENQKNTTGHAANLPPSNFIIDVTKVIRALLCERLDPSDEHISAWAASLGIEDNIVKEYIQRLRDDNGTASGLGSSTRAVDASIDIDAAPQTPSREPGSPQSEGSIAVPHNGLTSPTILSPRGGTYASSSTATSPLVGPCSPAAVDSWRYMCGKDSVATSVIFAHRSPLVSALPLGPEVSNHQSRRSASPSGTATHNLSQTPAHPDVPMAHDGKFIVTPAQVSASINGLESNARPADNFPYRTTPPAMSATDAPDFAMVDGFEGSALVRDVAPDDNVSSLPSPAETLDDSDANYPTTTEEFNDKFKLYSDSIDSLLNRIRSARRDQMH</sequence>
<organism evidence="2 3">
    <name type="scientific">Rickenella mellea</name>
    <dbReference type="NCBI Taxonomy" id="50990"/>
    <lineage>
        <taxon>Eukaryota</taxon>
        <taxon>Fungi</taxon>
        <taxon>Dikarya</taxon>
        <taxon>Basidiomycota</taxon>
        <taxon>Agaricomycotina</taxon>
        <taxon>Agaricomycetes</taxon>
        <taxon>Hymenochaetales</taxon>
        <taxon>Rickenellaceae</taxon>
        <taxon>Rickenella</taxon>
    </lineage>
</organism>
<keyword evidence="3" id="KW-1185">Reference proteome</keyword>
<feature type="region of interest" description="Disordered" evidence="1">
    <location>
        <begin position="350"/>
        <end position="373"/>
    </location>
</feature>
<feature type="region of interest" description="Disordered" evidence="1">
    <location>
        <begin position="165"/>
        <end position="215"/>
    </location>
</feature>
<feature type="compositionally biased region" description="Polar residues" evidence="1">
    <location>
        <begin position="257"/>
        <end position="279"/>
    </location>
</feature>
<dbReference type="Proteomes" id="UP000294933">
    <property type="component" value="Unassembled WGS sequence"/>
</dbReference>
<gene>
    <name evidence="2" type="ORF">BD410DRAFT_189818</name>
</gene>